<dbReference type="Proteomes" id="UP000318483">
    <property type="component" value="Chromosome"/>
</dbReference>
<gene>
    <name evidence="1" type="ORF">FPZ52_06515</name>
</gene>
<evidence type="ECO:0000313" key="1">
    <source>
        <dbReference type="EMBL" id="QDY69315.1"/>
    </source>
</evidence>
<reference evidence="1 2" key="1">
    <citation type="submission" date="2019-07" db="EMBL/GenBank/DDBJ databases">
        <title>Litoreibacter alkalisoli sp. nov., isolated from saline-alkaline soil.</title>
        <authorList>
            <person name="Wang S."/>
            <person name="Xu L."/>
            <person name="Xing Y.-T."/>
            <person name="Sun J.-Q."/>
        </authorList>
    </citation>
    <scope>NUCLEOTIDE SEQUENCE [LARGE SCALE GENOMIC DNA]</scope>
    <source>
        <strain evidence="1 2">LN3S51</strain>
    </source>
</reference>
<name>A0A5B8I6U2_9RHOB</name>
<dbReference type="KEGG" id="lit:FPZ52_06515"/>
<dbReference type="EMBL" id="CP042261">
    <property type="protein sequence ID" value="QDY69315.1"/>
    <property type="molecule type" value="Genomic_DNA"/>
</dbReference>
<accession>A0A5B8I6U2</accession>
<organism evidence="1 2">
    <name type="scientific">Qingshengfaniella alkalisoli</name>
    <dbReference type="NCBI Taxonomy" id="2599296"/>
    <lineage>
        <taxon>Bacteria</taxon>
        <taxon>Pseudomonadati</taxon>
        <taxon>Pseudomonadota</taxon>
        <taxon>Alphaproteobacteria</taxon>
        <taxon>Rhodobacterales</taxon>
        <taxon>Paracoccaceae</taxon>
        <taxon>Qingshengfaniella</taxon>
    </lineage>
</organism>
<keyword evidence="2" id="KW-1185">Reference proteome</keyword>
<dbReference type="Pfam" id="PF13481">
    <property type="entry name" value="AAA_25"/>
    <property type="match status" value="1"/>
</dbReference>
<dbReference type="AlphaFoldDB" id="A0A5B8I6U2"/>
<dbReference type="RefSeq" id="WP_146364694.1">
    <property type="nucleotide sequence ID" value="NZ_CP042261.1"/>
</dbReference>
<protein>
    <submittedName>
        <fullName evidence="1">AAA family ATPase</fullName>
    </submittedName>
</protein>
<dbReference type="InterPro" id="IPR027417">
    <property type="entry name" value="P-loop_NTPase"/>
</dbReference>
<dbReference type="SUPFAM" id="SSF52540">
    <property type="entry name" value="P-loop containing nucleoside triphosphate hydrolases"/>
    <property type="match status" value="1"/>
</dbReference>
<dbReference type="Gene3D" id="3.40.50.300">
    <property type="entry name" value="P-loop containing nucleotide triphosphate hydrolases"/>
    <property type="match status" value="1"/>
</dbReference>
<proteinExistence type="predicted"/>
<sequence>MKAELNSTWADAQLQYDTFHEIIAESPALEPLAMAVAYRRANFPSNDEYEVAMTLLKEAWWDEWGLSISGYRSPEEARAEVSETVARYRRYPNMRGVAWKYWQREKLLIADLLEKNPPDDLQEPWELIRKPEFMELLKRAHATVDNMENVVPLRAKDEPNSVEDSKDAGKGPSIIIPVSPAPKARPFIYRDPASIPQRPWVYGNHLLRKAYSVTVAPGAAGKSTTVHTEFLAMASGRNLLGVDMTKKMKVWYINLEEEYEELERRTIAAMMHHGIDPAELDGHFYMSGSESDLVTAIEHRNEVRIVEPIWEAMVAHVKEMGFDAICVDPFAQSHNVAETNEAYKMVAMEWRRLAQECNCAVELVHHTRKPQAGQQLSSQDGRGGGALVNHARDGRVINKASASQRQELGIPPTDHATYFTMTSDKPNYSTGSGPVWYRTVGVHIGNGDVVATVEQWDKPDAFDGISTDDVLRVQKAIDGMADPREAVQAATWVGYTVADVLGWDRPDKDTPERARVKELIATWKLNGVLIACEGPRLTNGTCPPILRVGEWIHH</sequence>
<dbReference type="OrthoDB" id="1496333at2"/>
<evidence type="ECO:0000313" key="2">
    <source>
        <dbReference type="Proteomes" id="UP000318483"/>
    </source>
</evidence>